<name>A0ABW5S2H4_9BACL</name>
<reference evidence="3" key="1">
    <citation type="journal article" date="2019" name="Int. J. Syst. Evol. Microbiol.">
        <title>The Global Catalogue of Microorganisms (GCM) 10K type strain sequencing project: providing services to taxonomists for standard genome sequencing and annotation.</title>
        <authorList>
            <consortium name="The Broad Institute Genomics Platform"/>
            <consortium name="The Broad Institute Genome Sequencing Center for Infectious Disease"/>
            <person name="Wu L."/>
            <person name="Ma J."/>
        </authorList>
    </citation>
    <scope>NUCLEOTIDE SEQUENCE [LARGE SCALE GENOMIC DNA]</scope>
    <source>
        <strain evidence="3">TISTR 2466</strain>
    </source>
</reference>
<protein>
    <submittedName>
        <fullName evidence="2">Phosphotransferase family protein</fullName>
    </submittedName>
</protein>
<dbReference type="SUPFAM" id="SSF56112">
    <property type="entry name" value="Protein kinase-like (PK-like)"/>
    <property type="match status" value="1"/>
</dbReference>
<comment type="caution">
    <text evidence="2">The sequence shown here is derived from an EMBL/GenBank/DDBJ whole genome shotgun (WGS) entry which is preliminary data.</text>
</comment>
<proteinExistence type="predicted"/>
<keyword evidence="3" id="KW-1185">Reference proteome</keyword>
<feature type="domain" description="Aminoglycoside phosphotransferase" evidence="1">
    <location>
        <begin position="61"/>
        <end position="228"/>
    </location>
</feature>
<gene>
    <name evidence="2" type="ORF">ACFSUE_08730</name>
</gene>
<evidence type="ECO:0000259" key="1">
    <source>
        <dbReference type="Pfam" id="PF01636"/>
    </source>
</evidence>
<dbReference type="InterPro" id="IPR002575">
    <property type="entry name" value="Aminoglycoside_PTrfase"/>
</dbReference>
<dbReference type="Gene3D" id="3.90.1200.10">
    <property type="match status" value="1"/>
</dbReference>
<dbReference type="Proteomes" id="UP001597399">
    <property type="component" value="Unassembled WGS sequence"/>
</dbReference>
<dbReference type="InterPro" id="IPR011009">
    <property type="entry name" value="Kinase-like_dom_sf"/>
</dbReference>
<dbReference type="EMBL" id="JBHUMQ010000018">
    <property type="protein sequence ID" value="MFD2693705.1"/>
    <property type="molecule type" value="Genomic_DNA"/>
</dbReference>
<evidence type="ECO:0000313" key="2">
    <source>
        <dbReference type="EMBL" id="MFD2693705.1"/>
    </source>
</evidence>
<dbReference type="Pfam" id="PF01636">
    <property type="entry name" value="APH"/>
    <property type="match status" value="1"/>
</dbReference>
<accession>A0ABW5S2H4</accession>
<evidence type="ECO:0000313" key="3">
    <source>
        <dbReference type="Proteomes" id="UP001597399"/>
    </source>
</evidence>
<dbReference type="RefSeq" id="WP_253062316.1">
    <property type="nucleotide sequence ID" value="NZ_JAMXWM010000013.1"/>
</dbReference>
<organism evidence="2 3">
    <name type="scientific">Sporolactobacillus shoreicorticis</name>
    <dbReference type="NCBI Taxonomy" id="1923877"/>
    <lineage>
        <taxon>Bacteria</taxon>
        <taxon>Bacillati</taxon>
        <taxon>Bacillota</taxon>
        <taxon>Bacilli</taxon>
        <taxon>Bacillales</taxon>
        <taxon>Sporolactobacillaceae</taxon>
        <taxon>Sporolactobacillus</taxon>
    </lineage>
</organism>
<sequence length="237" mass="27156">MENGLIFELKQVTKKLGFSNIHPVILNDAGNLIVHLSPYPIVARIMKLSPEDDRDFWKGILARELKIAQHLEQCHIPIVPFCQRIGPGPYEIGNTWMTLWEYVSINDRKLSICEAVKMLDGMGKAMQLYSGELPRLGAWRNASQAAKRVQEMDNKGYEISLLLEEFIKINDRINHTELLVPSHGDAHPKNLVSTKTGWRWIDFEDVSLMPKFWDAASFLGNKLLTENDKDYIVAFIH</sequence>